<reference evidence="1" key="1">
    <citation type="journal article" date="2015" name="Microbiology">
        <title>Similarities in murine infection and immune response to Borrelia bissettii and Borrelia burgdorferi sensu stricto.</title>
        <authorList>
            <person name="Leydet B.F.Jr."/>
            <person name="Liang F.T."/>
        </authorList>
    </citation>
    <scope>NUCLEOTIDE SEQUENCE [LARGE SCALE GENOMIC DNA]</scope>
    <source>
        <strain evidence="1">CO275</strain>
    </source>
</reference>
<comment type="caution">
    <text evidence="1">The sequence shown here is derived from an EMBL/GenBank/DDBJ whole genome shotgun (WGS) entry which is preliminary data.</text>
</comment>
<accession>A0A1L8ZB84</accession>
<reference evidence="1" key="2">
    <citation type="submission" date="2015-07" db="EMBL/GenBank/DDBJ databases">
        <authorList>
            <person name="Noorani M."/>
        </authorList>
    </citation>
    <scope>NUCLEOTIDE SEQUENCE</scope>
    <source>
        <strain evidence="1">CO275</strain>
    </source>
</reference>
<name>A0A1L8ZB84_BORBI</name>
<dbReference type="EMBL" id="JNBW01000276">
    <property type="protein sequence ID" value="OJH14992.1"/>
    <property type="molecule type" value="Genomic_DNA"/>
</dbReference>
<gene>
    <name evidence="1" type="ORF">ER70_05355</name>
</gene>
<proteinExistence type="predicted"/>
<sequence>MFLKALNIFYSPLFFRINFIIIKLKINITNIKINEIADPVFQSSIKRNCLLIRFPIKICLEPPSKSEMINTVIEGINTIIIPVAR</sequence>
<protein>
    <submittedName>
        <fullName evidence="1">Uncharacterized protein</fullName>
    </submittedName>
</protein>
<organism evidence="1">
    <name type="scientific">Borrelia bissettiae</name>
    <name type="common">Borreliella bissettiae</name>
    <dbReference type="NCBI Taxonomy" id="64897"/>
    <lineage>
        <taxon>Bacteria</taxon>
        <taxon>Pseudomonadati</taxon>
        <taxon>Spirochaetota</taxon>
        <taxon>Spirochaetia</taxon>
        <taxon>Spirochaetales</taxon>
        <taxon>Borreliaceae</taxon>
        <taxon>Borreliella</taxon>
    </lineage>
</organism>
<dbReference type="AlphaFoldDB" id="A0A1L8ZB84"/>
<evidence type="ECO:0000313" key="1">
    <source>
        <dbReference type="EMBL" id="OJH14992.1"/>
    </source>
</evidence>